<dbReference type="InterPro" id="IPR027417">
    <property type="entry name" value="P-loop_NTPase"/>
</dbReference>
<dbReference type="SUPFAM" id="SSF52540">
    <property type="entry name" value="P-loop containing nucleoside triphosphate hydrolases"/>
    <property type="match status" value="2"/>
</dbReference>
<dbReference type="GO" id="GO:0090374">
    <property type="term" value="P:oligopeptide export from mitochondrion"/>
    <property type="evidence" value="ECO:0007669"/>
    <property type="project" value="TreeGrafter"/>
</dbReference>
<evidence type="ECO:0000256" key="6">
    <source>
        <dbReference type="ARBA" id="ARBA00022741"/>
    </source>
</evidence>
<dbReference type="GO" id="GO:0005886">
    <property type="term" value="C:plasma membrane"/>
    <property type="evidence" value="ECO:0007669"/>
    <property type="project" value="UniProtKB-SubCell"/>
</dbReference>
<feature type="transmembrane region" description="Helical" evidence="11">
    <location>
        <begin position="889"/>
        <end position="908"/>
    </location>
</feature>
<feature type="transmembrane region" description="Helical" evidence="11">
    <location>
        <begin position="322"/>
        <end position="346"/>
    </location>
</feature>
<evidence type="ECO:0000256" key="3">
    <source>
        <dbReference type="ARBA" id="ARBA00022448"/>
    </source>
</evidence>
<dbReference type="PANTHER" id="PTHR43394">
    <property type="entry name" value="ATP-DEPENDENT PERMEASE MDL1, MITOCHONDRIAL"/>
    <property type="match status" value="1"/>
</dbReference>
<feature type="transmembrane region" description="Helical" evidence="11">
    <location>
        <begin position="865"/>
        <end position="883"/>
    </location>
</feature>
<dbReference type="GO" id="GO:0015421">
    <property type="term" value="F:ABC-type oligopeptide transporter activity"/>
    <property type="evidence" value="ECO:0007669"/>
    <property type="project" value="TreeGrafter"/>
</dbReference>
<feature type="transmembrane region" description="Helical" evidence="11">
    <location>
        <begin position="245"/>
        <end position="266"/>
    </location>
</feature>
<keyword evidence="5" id="KW-0677">Repeat</keyword>
<feature type="transmembrane region" description="Helical" evidence="11">
    <location>
        <begin position="89"/>
        <end position="112"/>
    </location>
</feature>
<evidence type="ECO:0000256" key="9">
    <source>
        <dbReference type="ARBA" id="ARBA00023136"/>
    </source>
</evidence>
<feature type="domain" description="ABC transmembrane type-1" evidence="13">
    <location>
        <begin position="93"/>
        <end position="387"/>
    </location>
</feature>
<keyword evidence="9 11" id="KW-0472">Membrane</keyword>
<dbReference type="InterPro" id="IPR011527">
    <property type="entry name" value="ABC1_TM_dom"/>
</dbReference>
<dbReference type="PANTHER" id="PTHR43394:SF27">
    <property type="entry name" value="ATP-DEPENDENT TRANSLOCASE ABCB1-LIKE"/>
    <property type="match status" value="1"/>
</dbReference>
<dbReference type="PROSITE" id="PS50929">
    <property type="entry name" value="ABC_TM1F"/>
    <property type="match status" value="2"/>
</dbReference>
<dbReference type="CDD" id="cd18578">
    <property type="entry name" value="ABC_6TM_Pgp_ABCB1_D2_like"/>
    <property type="match status" value="1"/>
</dbReference>
<dbReference type="SUPFAM" id="SSF90123">
    <property type="entry name" value="ABC transporter transmembrane region"/>
    <property type="match status" value="2"/>
</dbReference>
<evidence type="ECO:0000256" key="11">
    <source>
        <dbReference type="SAM" id="Phobius"/>
    </source>
</evidence>
<dbReference type="FunFam" id="3.40.50.300:FF:000916">
    <property type="entry name" value="ABC transporter B family member 9"/>
    <property type="match status" value="1"/>
</dbReference>
<feature type="domain" description="ABC transporter" evidence="12">
    <location>
        <begin position="1063"/>
        <end position="1299"/>
    </location>
</feature>
<evidence type="ECO:0000256" key="4">
    <source>
        <dbReference type="ARBA" id="ARBA00022692"/>
    </source>
</evidence>
<dbReference type="InterPro" id="IPR003439">
    <property type="entry name" value="ABC_transporter-like_ATP-bd"/>
</dbReference>
<dbReference type="GO" id="GO:0005743">
    <property type="term" value="C:mitochondrial inner membrane"/>
    <property type="evidence" value="ECO:0007669"/>
    <property type="project" value="TreeGrafter"/>
</dbReference>
<gene>
    <name evidence="14" type="primary">Bm2594</name>
    <name evidence="14" type="ORF">BM_Bm2594</name>
</gene>
<dbReference type="Pfam" id="PF00664">
    <property type="entry name" value="ABC_membrane"/>
    <property type="match status" value="2"/>
</dbReference>
<dbReference type="GO" id="GO:0005524">
    <property type="term" value="F:ATP binding"/>
    <property type="evidence" value="ECO:0007669"/>
    <property type="project" value="UniProtKB-KW"/>
</dbReference>
<accession>A0A1I9G0P1</accession>
<feature type="transmembrane region" description="Helical" evidence="11">
    <location>
        <begin position="145"/>
        <end position="170"/>
    </location>
</feature>
<keyword evidence="10" id="KW-0325">Glycoprotein</keyword>
<dbReference type="CDD" id="cd03249">
    <property type="entry name" value="ABC_MTABC3_MDL1_MDL2"/>
    <property type="match status" value="2"/>
</dbReference>
<feature type="transmembrane region" description="Helical" evidence="11">
    <location>
        <begin position="220"/>
        <end position="239"/>
    </location>
</feature>
<proteinExistence type="inferred from homology"/>
<evidence type="ECO:0000256" key="10">
    <source>
        <dbReference type="ARBA" id="ARBA00023180"/>
    </source>
</evidence>
<dbReference type="PROSITE" id="PS00211">
    <property type="entry name" value="ABC_TRANSPORTER_1"/>
    <property type="match status" value="2"/>
</dbReference>
<reference evidence="14" key="1">
    <citation type="journal article" date="2007" name="Science">
        <title>Draft genome of the filarial nematode parasite Brugia malayi.</title>
        <authorList>
            <person name="Ghedin E."/>
            <person name="Wang S."/>
            <person name="Spiro D."/>
            <person name="Caler E."/>
            <person name="Zhao Q."/>
            <person name="Crabtree J."/>
            <person name="Allen J.E."/>
            <person name="Delcher A.L."/>
            <person name="Guiliano D.B."/>
            <person name="Miranda-Saavedra D."/>
            <person name="Angiuoli S.V."/>
            <person name="Creasy T."/>
            <person name="Amedeo P."/>
            <person name="Haas B."/>
            <person name="El-Sayed N.M."/>
            <person name="Wortman J.R."/>
            <person name="Feldblyum T."/>
            <person name="Tallon L."/>
            <person name="Schatz M."/>
            <person name="Shumway M."/>
            <person name="Koo H."/>
            <person name="Salzberg S.L."/>
            <person name="Schobel S."/>
            <person name="Pertea M."/>
            <person name="Pop M."/>
            <person name="White O."/>
            <person name="Barton G.J."/>
            <person name="Carlow C.K."/>
            <person name="Crawford M.J."/>
            <person name="Daub J."/>
            <person name="Dimmic M.W."/>
            <person name="Estes C.F."/>
            <person name="Foster J.M."/>
            <person name="Ganatra M."/>
            <person name="Gregory W.F."/>
            <person name="Johnson N.M."/>
            <person name="Jin J."/>
            <person name="Komuniecki R."/>
            <person name="Korf I."/>
            <person name="Kumar S."/>
            <person name="Laney S."/>
            <person name="Li B.W."/>
            <person name="Li W."/>
            <person name="Lindblom T.H."/>
            <person name="Lustigman S."/>
            <person name="Ma D."/>
            <person name="Maina C.V."/>
            <person name="Martin D.M."/>
            <person name="McCarter J.P."/>
            <person name="McReynolds L."/>
            <person name="Mitreva M."/>
            <person name="Nutman T.B."/>
            <person name="Parkinson J."/>
            <person name="Peregrin-Alvarez J.M."/>
            <person name="Poole C."/>
            <person name="Ren Q."/>
            <person name="Saunders L."/>
            <person name="Sluder A.E."/>
            <person name="Smith K."/>
            <person name="Stanke M."/>
            <person name="Unnasch T.R."/>
            <person name="Ware J."/>
            <person name="Wei A.D."/>
            <person name="Weil G."/>
            <person name="Williams D.J."/>
            <person name="Zhang Y."/>
            <person name="Williams S.A."/>
            <person name="Fraser-Liggett C."/>
            <person name="Slatko B."/>
            <person name="Blaxter M.L."/>
            <person name="Scott A.L."/>
        </authorList>
    </citation>
    <scope>NUCLEOTIDE SEQUENCE</scope>
    <source>
        <strain evidence="14">FR3</strain>
    </source>
</reference>
<dbReference type="Gene3D" id="3.40.50.300">
    <property type="entry name" value="P-loop containing nucleotide triphosphate hydrolases"/>
    <property type="match status" value="2"/>
</dbReference>
<feature type="transmembrane region" description="Helical" evidence="11">
    <location>
        <begin position="964"/>
        <end position="983"/>
    </location>
</feature>
<dbReference type="InterPro" id="IPR003593">
    <property type="entry name" value="AAA+_ATPase"/>
</dbReference>
<dbReference type="SMART" id="SM00382">
    <property type="entry name" value="AAA"/>
    <property type="match status" value="2"/>
</dbReference>
<dbReference type="Pfam" id="PF00005">
    <property type="entry name" value="ABC_tran"/>
    <property type="match status" value="2"/>
</dbReference>
<comment type="similarity">
    <text evidence="2">Belongs to the ABC transporter superfamily. ABCB family. Multidrug resistance exporter (TC 3.A.1.201) subfamily.</text>
</comment>
<organism evidence="14">
    <name type="scientific">Brugia malayi</name>
    <name type="common">Filarial nematode worm</name>
    <dbReference type="NCBI Taxonomy" id="6279"/>
    <lineage>
        <taxon>Eukaryota</taxon>
        <taxon>Metazoa</taxon>
        <taxon>Ecdysozoa</taxon>
        <taxon>Nematoda</taxon>
        <taxon>Chromadorea</taxon>
        <taxon>Rhabditida</taxon>
        <taxon>Spirurina</taxon>
        <taxon>Spiruromorpha</taxon>
        <taxon>Filarioidea</taxon>
        <taxon>Onchocercidae</taxon>
        <taxon>Brugia</taxon>
    </lineage>
</organism>
<reference evidence="14" key="2">
    <citation type="submission" date="2012-12" db="EMBL/GenBank/DDBJ databases">
        <authorList>
            <consortium name="WormBase Consortium"/>
            <person name="Ghedin E."/>
            <person name="Paulini M."/>
        </authorList>
    </citation>
    <scope>NUCLEOTIDE SEQUENCE</scope>
    <source>
        <strain evidence="14">FR3</strain>
    </source>
</reference>
<evidence type="ECO:0000256" key="8">
    <source>
        <dbReference type="ARBA" id="ARBA00022989"/>
    </source>
</evidence>
<comment type="subcellular location">
    <subcellularLocation>
        <location evidence="1">Cell membrane</location>
        <topology evidence="1">Multi-pass membrane protein</topology>
    </subcellularLocation>
</comment>
<keyword evidence="7" id="KW-0067">ATP-binding</keyword>
<dbReference type="CDD" id="cd18577">
    <property type="entry name" value="ABC_6TM_Pgp_ABCB1_D1_like"/>
    <property type="match status" value="1"/>
</dbReference>
<feature type="transmembrane region" description="Helical" evidence="11">
    <location>
        <begin position="358"/>
        <end position="379"/>
    </location>
</feature>
<evidence type="ECO:0000256" key="5">
    <source>
        <dbReference type="ARBA" id="ARBA00022737"/>
    </source>
</evidence>
<dbReference type="OMA" id="TYFPEYV"/>
<evidence type="ECO:0000256" key="7">
    <source>
        <dbReference type="ARBA" id="ARBA00022840"/>
    </source>
</evidence>
<dbReference type="GO" id="GO:0016887">
    <property type="term" value="F:ATP hydrolysis activity"/>
    <property type="evidence" value="ECO:0007669"/>
    <property type="project" value="InterPro"/>
</dbReference>
<keyword evidence="3" id="KW-0813">Transport</keyword>
<feature type="domain" description="ABC transporter" evidence="12">
    <location>
        <begin position="422"/>
        <end position="658"/>
    </location>
</feature>
<feature type="transmembrane region" description="Helical" evidence="11">
    <location>
        <begin position="785"/>
        <end position="809"/>
    </location>
</feature>
<dbReference type="FunFam" id="3.40.50.300:FF:000066">
    <property type="entry name" value="ABC transporter B family member 1"/>
    <property type="match status" value="1"/>
</dbReference>
<dbReference type="Gene3D" id="1.20.1560.10">
    <property type="entry name" value="ABC transporter type 1, transmembrane domain"/>
    <property type="match status" value="1"/>
</dbReference>
<sequence length="1303" mass="145781">MQRTKSMKQTVLFSFCKETTLIFRIESNKAGKLANDDYDLQSVSIEKRLNDDSGWRTNLKNSNRKNEMKISTKRMPFLSIYRYAKPFDYFLLITGILLSIAQGSLQAVQSIIFKRLSDTLIEGQTKWGTEEFDELKFHDGAMEAIFMYFGYGIAILILATISMTCWHTICERQIYQIRKRYFAAVLRQNMGWFDSHPSGELITKMSDGIDRIKDGIGDKVGILFSNGTAFIGGIVVAFICSWGMTLIMLAFMPILAGLMAFLTRFVSTSVRKELHAYEKAGAVAEEVIVGIRTVIALNGQKKEINRYQNELNKASEFGHRKALFIALATAWLFCLIFITMGTAFWYGTKLYNDGFIEAGAVFATFWAAIGGTLSLGMAVPQIGAIMTAQNAAISIFEIIDRIPEIDCQSTEGINIANPKGEIEFKDVHFCYPTRPDEEVLKGISFKVKAEQSVALVGSSGCGKSTLVGLLLRYYNQGCGELTIDGIPLDTINIRWLRQMIGVVSQEPVLFATTIEENIRLGNEKMTNEDMKRVCQIANAHNFIEELPKGYKTRIGEGGVQLSGGQKQRIAIARALVKNPKILLLDEATTALDTKSEKIVQHALEKASIGRTTLTIAHRLSTIRNADHIIVLEHGKVVEKGTHEELMASGGIYMKLVHAQNVKKLAKENTPNAEEVAEIIKDEGEEIVNLIRNKSPDQISQSISTTYQSVDDSKQETNKAEVKTKSNLWTILQFARGEWFLLLFALLFALLKGLMFPTFSIIYGAMFQSLAMQTAEQRLQEAFVNAIYFIIFGIICGFITFLASYLFAIAGESLTKRLRIAIFANIVNQDGEYFDSLDHSSGNLITKLSTDVPNIRAAIDNRLADVLQAIISVLVGIGVAFYYGPKMAPIGVLTTIALTFCQIIIAQYLKKRAENDEMLTREPFRLAAEVLKHHKTVQYLMRERHFCDQFNQEMRKSHSKNYHRGIAEAFAFALHSCFASFNFAAAYRYGLWLIEIGSTTPFQIFQAIETLNVASMSVLAIGTYFPEYIRARTCASLISKMLAEKPKISSLSEGRCEEVLQGNIKLEDVQFAYPVNRNCLVLKGLPMEALKGKMVALVGSSGCGKSTVIQLIERFYDPISGKVMYDNTDVRYLNLYNIRNQIALVSQEPVLFNYSIRENIAYGLNDISQREIEEAAKQANAHDFIMKMKNGYDTVVGENGAHLSGGQKQRIAIARAIARNPTILLLDEATSALDAESEKMVQEALERTCYGRTCIVIAHRLSTIQNSDQILVMNHGAVIEFGTHEELLRFNGLYANLIEMQNLQ</sequence>
<evidence type="ECO:0000256" key="1">
    <source>
        <dbReference type="ARBA" id="ARBA00004651"/>
    </source>
</evidence>
<dbReference type="InterPro" id="IPR039421">
    <property type="entry name" value="Type_1_exporter"/>
</dbReference>
<feature type="domain" description="ABC transmembrane type-1" evidence="13">
    <location>
        <begin position="742"/>
        <end position="1029"/>
    </location>
</feature>
<keyword evidence="4 11" id="KW-0812">Transmembrane</keyword>
<dbReference type="EMBL" id="LN856988">
    <property type="protein sequence ID" value="CDP97625.1"/>
    <property type="molecule type" value="Genomic_DNA"/>
</dbReference>
<evidence type="ECO:0000256" key="2">
    <source>
        <dbReference type="ARBA" id="ARBA00007577"/>
    </source>
</evidence>
<name>A0A1I9G0P1_BRUMA</name>
<dbReference type="InterPro" id="IPR036640">
    <property type="entry name" value="ABC1_TM_sf"/>
</dbReference>
<evidence type="ECO:0000313" key="14">
    <source>
        <dbReference type="EMBL" id="CDP97625.1"/>
    </source>
</evidence>
<dbReference type="InterPro" id="IPR017871">
    <property type="entry name" value="ABC_transporter-like_CS"/>
</dbReference>
<evidence type="ECO:0000259" key="13">
    <source>
        <dbReference type="PROSITE" id="PS50929"/>
    </source>
</evidence>
<feature type="transmembrane region" description="Helical" evidence="11">
    <location>
        <begin position="738"/>
        <end position="765"/>
    </location>
</feature>
<dbReference type="FunFam" id="1.20.1560.10:FF:000018">
    <property type="entry name" value="ATP-binding cassette subfamily B member 11"/>
    <property type="match status" value="1"/>
</dbReference>
<dbReference type="PROSITE" id="PS50893">
    <property type="entry name" value="ABC_TRANSPORTER_2"/>
    <property type="match status" value="2"/>
</dbReference>
<protein>
    <submittedName>
        <fullName evidence="14">Bm2594, isoform a</fullName>
    </submittedName>
</protein>
<keyword evidence="6" id="KW-0547">Nucleotide-binding</keyword>
<evidence type="ECO:0000259" key="12">
    <source>
        <dbReference type="PROSITE" id="PS50893"/>
    </source>
</evidence>
<keyword evidence="8 11" id="KW-1133">Transmembrane helix</keyword>